<dbReference type="GO" id="GO:0046872">
    <property type="term" value="F:metal ion binding"/>
    <property type="evidence" value="ECO:0007669"/>
    <property type="project" value="UniProtKB-KW"/>
</dbReference>
<comment type="cofactor">
    <cofactor evidence="1">
        <name>Mg(2+)</name>
        <dbReference type="ChEBI" id="CHEBI:18420"/>
    </cofactor>
</comment>
<keyword evidence="1" id="KW-0460">Magnesium</keyword>
<dbReference type="AlphaFoldDB" id="A0A847RVL1"/>
<keyword evidence="1" id="KW-0479">Metal-binding</keyword>
<dbReference type="EMBL" id="JABAIA010000001">
    <property type="protein sequence ID" value="NLR63381.1"/>
    <property type="molecule type" value="Genomic_DNA"/>
</dbReference>
<comment type="similarity">
    <text evidence="1">Belongs to the terpene synthase family.</text>
</comment>
<evidence type="ECO:0000313" key="3">
    <source>
        <dbReference type="Proteomes" id="UP000570474"/>
    </source>
</evidence>
<dbReference type="PANTHER" id="PTHR35201:SF4">
    <property type="entry name" value="BETA-PINACENE SYNTHASE-RELATED"/>
    <property type="match status" value="1"/>
</dbReference>
<evidence type="ECO:0000313" key="2">
    <source>
        <dbReference type="EMBL" id="NLR63381.1"/>
    </source>
</evidence>
<gene>
    <name evidence="2" type="ORF">HGH92_03595</name>
</gene>
<accession>A0A847RVL1</accession>
<proteinExistence type="inferred from homology"/>
<dbReference type="InterPro" id="IPR034686">
    <property type="entry name" value="Terpene_cyclase-like_2"/>
</dbReference>
<name>A0A847RVL1_9BACT</name>
<reference evidence="2 3" key="1">
    <citation type="submission" date="2020-04" db="EMBL/GenBank/DDBJ databases">
        <authorList>
            <person name="Yin C."/>
        </authorList>
    </citation>
    <scope>NUCLEOTIDE SEQUENCE [LARGE SCALE GENOMIC DNA]</scope>
    <source>
        <strain evidence="2 3">Ae27</strain>
    </source>
</reference>
<comment type="caution">
    <text evidence="2">The sequence shown here is derived from an EMBL/GenBank/DDBJ whole genome shotgun (WGS) entry which is preliminary data.</text>
</comment>
<keyword evidence="1" id="KW-0456">Lyase</keyword>
<dbReference type="SUPFAM" id="SSF48576">
    <property type="entry name" value="Terpenoid synthases"/>
    <property type="match status" value="1"/>
</dbReference>
<dbReference type="SFLD" id="SFLDG01020">
    <property type="entry name" value="Terpene_Cyclase_Like_2"/>
    <property type="match status" value="1"/>
</dbReference>
<dbReference type="Gene3D" id="1.10.600.10">
    <property type="entry name" value="Farnesyl Diphosphate Synthase"/>
    <property type="match status" value="1"/>
</dbReference>
<dbReference type="PANTHER" id="PTHR35201">
    <property type="entry name" value="TERPENE SYNTHASE"/>
    <property type="match status" value="1"/>
</dbReference>
<organism evidence="2 3">
    <name type="scientific">Chitinophaga varians</name>
    <dbReference type="NCBI Taxonomy" id="2202339"/>
    <lineage>
        <taxon>Bacteria</taxon>
        <taxon>Pseudomonadati</taxon>
        <taxon>Bacteroidota</taxon>
        <taxon>Chitinophagia</taxon>
        <taxon>Chitinophagales</taxon>
        <taxon>Chitinophagaceae</taxon>
        <taxon>Chitinophaga</taxon>
    </lineage>
</organism>
<dbReference type="Pfam" id="PF19086">
    <property type="entry name" value="Terpene_syn_C_2"/>
    <property type="match status" value="1"/>
</dbReference>
<dbReference type="RefSeq" id="WP_168869382.1">
    <property type="nucleotide sequence ID" value="NZ_JABAIA010000001.1"/>
</dbReference>
<sequence length="308" mass="36126">MQSLLAELQYPFPSRTHPDHALIEKAVHAFIDSYTSLSTDARKQFKAAGFGRLTALWYPDSPFPQLIPLARLLTWIFIFDDVCARWPLPQLKGAHDRLTAILRGSPSYPEEDAMFQQFAIVYEELACHTLPQAWMTRYMASWHYFFEGQLLEKQYSYKHDLTYPSLAEYLDLREKLGAAYPFLDLAEVISGFMLPSEVFSHPAIQQRRFFVSRLTTWDNDLLSFDKEKRSQEAMNLVAVIQHEHDCPQEEAYRIAMHMRAEQVAAYRQLCNDWPDFGEHREAVADYALRLDWLISGHLEWYRDNPRYC</sequence>
<dbReference type="SFLD" id="SFLDS00005">
    <property type="entry name" value="Isoprenoid_Synthase_Type_I"/>
    <property type="match status" value="1"/>
</dbReference>
<dbReference type="GO" id="GO:0010333">
    <property type="term" value="F:terpene synthase activity"/>
    <property type="evidence" value="ECO:0007669"/>
    <property type="project" value="InterPro"/>
</dbReference>
<evidence type="ECO:0000256" key="1">
    <source>
        <dbReference type="RuleBase" id="RU366034"/>
    </source>
</evidence>
<dbReference type="EC" id="4.2.3.-" evidence="1"/>
<keyword evidence="3" id="KW-1185">Reference proteome</keyword>
<protein>
    <recommendedName>
        <fullName evidence="1">Terpene synthase</fullName>
        <ecNumber evidence="1">4.2.3.-</ecNumber>
    </recommendedName>
</protein>
<dbReference type="InterPro" id="IPR008949">
    <property type="entry name" value="Isoprenoid_synthase_dom_sf"/>
</dbReference>
<dbReference type="Proteomes" id="UP000570474">
    <property type="component" value="Unassembled WGS sequence"/>
</dbReference>